<dbReference type="OrthoDB" id="2121326at2759"/>
<accession>A0A0V0QMX7</accession>
<evidence type="ECO:0000313" key="3">
    <source>
        <dbReference type="EMBL" id="KRX03614.1"/>
    </source>
</evidence>
<proteinExistence type="predicted"/>
<evidence type="ECO:0000259" key="2">
    <source>
        <dbReference type="PROSITE" id="PS51352"/>
    </source>
</evidence>
<sequence length="142" mass="15740">MIKQIIILIAIFSATLALSGETINQDNYKNKVLSDATPKTWLIEYYSEMCGSCKEFSPILDKLAESYKQKGLSIGQVNIDRPEGFQLAKEQEMLDVGIPALVLVHPTSGIIENLMAGDLLTEQQLKSKIDGILQVINKNTEL</sequence>
<dbReference type="AlphaFoldDB" id="A0A0V0QMX7"/>
<dbReference type="Gene3D" id="3.40.30.10">
    <property type="entry name" value="Glutaredoxin"/>
    <property type="match status" value="1"/>
</dbReference>
<comment type="caution">
    <text evidence="3">The sequence shown here is derived from an EMBL/GenBank/DDBJ whole genome shotgun (WGS) entry which is preliminary data.</text>
</comment>
<evidence type="ECO:0000256" key="1">
    <source>
        <dbReference type="SAM" id="SignalP"/>
    </source>
</evidence>
<evidence type="ECO:0000313" key="4">
    <source>
        <dbReference type="Proteomes" id="UP000054937"/>
    </source>
</evidence>
<dbReference type="EMBL" id="LDAU01000129">
    <property type="protein sequence ID" value="KRX03614.1"/>
    <property type="molecule type" value="Genomic_DNA"/>
</dbReference>
<organism evidence="3 4">
    <name type="scientific">Pseudocohnilembus persalinus</name>
    <name type="common">Ciliate</name>
    <dbReference type="NCBI Taxonomy" id="266149"/>
    <lineage>
        <taxon>Eukaryota</taxon>
        <taxon>Sar</taxon>
        <taxon>Alveolata</taxon>
        <taxon>Ciliophora</taxon>
        <taxon>Intramacronucleata</taxon>
        <taxon>Oligohymenophorea</taxon>
        <taxon>Scuticociliatia</taxon>
        <taxon>Philasterida</taxon>
        <taxon>Pseudocohnilembidae</taxon>
        <taxon>Pseudocohnilembus</taxon>
    </lineage>
</organism>
<feature type="signal peptide" evidence="1">
    <location>
        <begin position="1"/>
        <end position="17"/>
    </location>
</feature>
<name>A0A0V0QMX7_PSEPJ</name>
<feature type="chain" id="PRO_5006867514" evidence="1">
    <location>
        <begin position="18"/>
        <end position="142"/>
    </location>
</feature>
<keyword evidence="4" id="KW-1185">Reference proteome</keyword>
<feature type="domain" description="Thioredoxin" evidence="2">
    <location>
        <begin position="3"/>
        <end position="134"/>
    </location>
</feature>
<dbReference type="CDD" id="cd02961">
    <property type="entry name" value="PDI_a_family"/>
    <property type="match status" value="1"/>
</dbReference>
<protein>
    <submittedName>
        <fullName evidence="3">Thioredoxin-like fold</fullName>
    </submittedName>
</protein>
<dbReference type="PROSITE" id="PS51352">
    <property type="entry name" value="THIOREDOXIN_2"/>
    <property type="match status" value="1"/>
</dbReference>
<dbReference type="InterPro" id="IPR013766">
    <property type="entry name" value="Thioredoxin_domain"/>
</dbReference>
<dbReference type="Pfam" id="PF00085">
    <property type="entry name" value="Thioredoxin"/>
    <property type="match status" value="1"/>
</dbReference>
<dbReference type="OMA" id="WHELTHE"/>
<keyword evidence="1" id="KW-0732">Signal</keyword>
<dbReference type="Proteomes" id="UP000054937">
    <property type="component" value="Unassembled WGS sequence"/>
</dbReference>
<reference evidence="3 4" key="1">
    <citation type="journal article" date="2015" name="Sci. Rep.">
        <title>Genome of the facultative scuticociliatosis pathogen Pseudocohnilembus persalinus provides insight into its virulence through horizontal gene transfer.</title>
        <authorList>
            <person name="Xiong J."/>
            <person name="Wang G."/>
            <person name="Cheng J."/>
            <person name="Tian M."/>
            <person name="Pan X."/>
            <person name="Warren A."/>
            <person name="Jiang C."/>
            <person name="Yuan D."/>
            <person name="Miao W."/>
        </authorList>
    </citation>
    <scope>NUCLEOTIDE SEQUENCE [LARGE SCALE GENOMIC DNA]</scope>
    <source>
        <strain evidence="3">36N120E</strain>
    </source>
</reference>
<dbReference type="InterPro" id="IPR036249">
    <property type="entry name" value="Thioredoxin-like_sf"/>
</dbReference>
<dbReference type="InParanoid" id="A0A0V0QMX7"/>
<dbReference type="SUPFAM" id="SSF52833">
    <property type="entry name" value="Thioredoxin-like"/>
    <property type="match status" value="1"/>
</dbReference>
<gene>
    <name evidence="3" type="ORF">PPERSA_04166</name>
</gene>